<organism evidence="2 3">
    <name type="scientific">Hymenoscyphus fraxineus</name>
    <dbReference type="NCBI Taxonomy" id="746836"/>
    <lineage>
        <taxon>Eukaryota</taxon>
        <taxon>Fungi</taxon>
        <taxon>Dikarya</taxon>
        <taxon>Ascomycota</taxon>
        <taxon>Pezizomycotina</taxon>
        <taxon>Leotiomycetes</taxon>
        <taxon>Helotiales</taxon>
        <taxon>Helotiaceae</taxon>
        <taxon>Hymenoscyphus</taxon>
    </lineage>
</organism>
<evidence type="ECO:0000256" key="1">
    <source>
        <dbReference type="SAM" id="MobiDB-lite"/>
    </source>
</evidence>
<sequence>MAQVGFKKNGEHAGYWSCYSHQPFSSPPTFNMEVLLGNIKVRLDETGDHIWLLQTDADYLWNYLRELRECQVIEDATDSDKQLAFEMVVGGVIYDLHVHWFWARLHAKMQPTKELYARFRDNINIGEALPPMYDVGLGDIKRLLLDTIHVRSLHLGAIIPQRPGFRNAWNITKVFEGVWSAQLKEPDMKRRFKKNPLDWCLQRLQEDPDVPNNLEYEMLFEFLDDHLQTTNRDDRARLDSVSVRAEDLGEISFKRTWQKDGKDLEFPRENCKPLASLLKRFYEFSQPYKTNPHTSLSDFDNKNEAMQSFWNEVHNRTESVLLENGFVDNEDDLKVLTAFASPGHLKEIQVERDALLATIKNSKLAAKNSSKPPVGSSSPQAPYTQEIDGKTKVETLQKDTKIKTRPAHPRTESAPNLSAVSSPISSTAVPGYKRPAIITKRALASIRAMFPSDHQESKKSIDWDTFVNSMSDLGFLAQHKGGSAVTFEHEGAGKILYLPPPASG</sequence>
<feature type="region of interest" description="Disordered" evidence="1">
    <location>
        <begin position="365"/>
        <end position="425"/>
    </location>
</feature>
<protein>
    <submittedName>
        <fullName evidence="2">Uncharacterized protein</fullName>
    </submittedName>
</protein>
<name>A0A9N9KV17_9HELO</name>
<dbReference type="EMBL" id="CAJVRL010000046">
    <property type="protein sequence ID" value="CAG8952650.1"/>
    <property type="molecule type" value="Genomic_DNA"/>
</dbReference>
<keyword evidence="3" id="KW-1185">Reference proteome</keyword>
<comment type="caution">
    <text evidence="2">The sequence shown here is derived from an EMBL/GenBank/DDBJ whole genome shotgun (WGS) entry which is preliminary data.</text>
</comment>
<evidence type="ECO:0000313" key="3">
    <source>
        <dbReference type="Proteomes" id="UP000696280"/>
    </source>
</evidence>
<feature type="compositionally biased region" description="Basic and acidic residues" evidence="1">
    <location>
        <begin position="387"/>
        <end position="402"/>
    </location>
</feature>
<reference evidence="2" key="1">
    <citation type="submission" date="2021-07" db="EMBL/GenBank/DDBJ databases">
        <authorList>
            <person name="Durling M."/>
        </authorList>
    </citation>
    <scope>NUCLEOTIDE SEQUENCE</scope>
</reference>
<proteinExistence type="predicted"/>
<dbReference type="AlphaFoldDB" id="A0A9N9KV17"/>
<gene>
    <name evidence="2" type="ORF">HYFRA_00009758</name>
</gene>
<dbReference type="Proteomes" id="UP000696280">
    <property type="component" value="Unassembled WGS sequence"/>
</dbReference>
<evidence type="ECO:0000313" key="2">
    <source>
        <dbReference type="EMBL" id="CAG8952650.1"/>
    </source>
</evidence>
<feature type="compositionally biased region" description="Polar residues" evidence="1">
    <location>
        <begin position="413"/>
        <end position="425"/>
    </location>
</feature>
<dbReference type="OrthoDB" id="2922289at2759"/>
<accession>A0A9N9KV17</accession>